<dbReference type="Pfam" id="PF01263">
    <property type="entry name" value="Aldose_epim"/>
    <property type="match status" value="1"/>
</dbReference>
<evidence type="ECO:0000256" key="5">
    <source>
        <dbReference type="PIRNR" id="PIRNR005096"/>
    </source>
</evidence>
<evidence type="ECO:0000313" key="7">
    <source>
        <dbReference type="Proteomes" id="UP000735592"/>
    </source>
</evidence>
<dbReference type="NCBIfam" id="NF008277">
    <property type="entry name" value="PRK11055.1"/>
    <property type="match status" value="1"/>
</dbReference>
<evidence type="ECO:0000256" key="2">
    <source>
        <dbReference type="ARBA" id="ARBA00006206"/>
    </source>
</evidence>
<comment type="pathway">
    <text evidence="1 5">Carbohydrate metabolism; hexose metabolism.</text>
</comment>
<accession>A0ABW9SRV5</accession>
<sequence>MADTGADAEAQDQLFELRNADGMKVTISERGAALVAWKAPDRYGRQADVVLGYAEHEAYRDNQVYLGAIIGRWANRIAAGRFELDGQPVQTVVNDRGNHLHGGPQGFHMLRWEGVADDDGVSLRLVSPAGDAGFPGQLEVCVRYQLDDRGALRIDYQAISDAATPISLTAHPYFNLNGGIADVGDHMLQIDADEYMATDASGIPLARASVSGTAFDFRRPAAIGARLCWPDQQLQLAQGFDHCFCLRGSADGRASPLREVARVVDPGSGRCLQVATTEPGLQFYSGNNLDGVRGYAARPYTRHDGFCLEAGSFPDQLNSPQAAAAILRPGQVYRQTTIYRLSLQ</sequence>
<comment type="catalytic activity">
    <reaction evidence="5">
        <text>alpha-D-glucose = beta-D-glucose</text>
        <dbReference type="Rhea" id="RHEA:10264"/>
        <dbReference type="ChEBI" id="CHEBI:15903"/>
        <dbReference type="ChEBI" id="CHEBI:17925"/>
        <dbReference type="EC" id="5.1.3.3"/>
    </reaction>
</comment>
<evidence type="ECO:0000256" key="1">
    <source>
        <dbReference type="ARBA" id="ARBA00005028"/>
    </source>
</evidence>
<dbReference type="EMBL" id="WNKW01000005">
    <property type="protein sequence ID" value="MTW34560.1"/>
    <property type="molecule type" value="Genomic_DNA"/>
</dbReference>
<proteinExistence type="inferred from homology"/>
<organism evidence="6 7">
    <name type="scientific">Pseudoduganella danionis</name>
    <dbReference type="NCBI Taxonomy" id="1890295"/>
    <lineage>
        <taxon>Bacteria</taxon>
        <taxon>Pseudomonadati</taxon>
        <taxon>Pseudomonadota</taxon>
        <taxon>Betaproteobacteria</taxon>
        <taxon>Burkholderiales</taxon>
        <taxon>Oxalobacteraceae</taxon>
        <taxon>Telluria group</taxon>
        <taxon>Pseudoduganella</taxon>
    </lineage>
</organism>
<keyword evidence="3 5" id="KW-0413">Isomerase</keyword>
<protein>
    <recommendedName>
        <fullName evidence="5">Aldose 1-epimerase</fullName>
        <ecNumber evidence="5">5.1.3.3</ecNumber>
    </recommendedName>
</protein>
<comment type="similarity">
    <text evidence="2 5">Belongs to the aldose epimerase family.</text>
</comment>
<dbReference type="Proteomes" id="UP000735592">
    <property type="component" value="Unassembled WGS sequence"/>
</dbReference>
<dbReference type="InterPro" id="IPR014718">
    <property type="entry name" value="GH-type_carb-bd"/>
</dbReference>
<dbReference type="GO" id="GO:0004034">
    <property type="term" value="F:aldose 1-epimerase activity"/>
    <property type="evidence" value="ECO:0007669"/>
    <property type="project" value="UniProtKB-EC"/>
</dbReference>
<dbReference type="Gene3D" id="2.70.98.10">
    <property type="match status" value="1"/>
</dbReference>
<dbReference type="InterPro" id="IPR011013">
    <property type="entry name" value="Gal_mutarotase_sf_dom"/>
</dbReference>
<dbReference type="InterPro" id="IPR015443">
    <property type="entry name" value="Aldose_1-epimerase"/>
</dbReference>
<dbReference type="InterPro" id="IPR047215">
    <property type="entry name" value="Galactose_mutarotase-like"/>
</dbReference>
<dbReference type="InterPro" id="IPR008183">
    <property type="entry name" value="Aldose_1/G6P_1-epimerase"/>
</dbReference>
<keyword evidence="4 5" id="KW-0119">Carbohydrate metabolism</keyword>
<dbReference type="PIRSF" id="PIRSF005096">
    <property type="entry name" value="GALM"/>
    <property type="match status" value="1"/>
</dbReference>
<evidence type="ECO:0000256" key="3">
    <source>
        <dbReference type="ARBA" id="ARBA00023235"/>
    </source>
</evidence>
<gene>
    <name evidence="6" type="ORF">GM655_17285</name>
</gene>
<dbReference type="PANTHER" id="PTHR10091:SF0">
    <property type="entry name" value="GALACTOSE MUTAROTASE"/>
    <property type="match status" value="1"/>
</dbReference>
<dbReference type="CDD" id="cd09019">
    <property type="entry name" value="galactose_mutarotase_like"/>
    <property type="match status" value="1"/>
</dbReference>
<dbReference type="EC" id="5.1.3.3" evidence="5"/>
<name>A0ABW9SRV5_9BURK</name>
<dbReference type="PANTHER" id="PTHR10091">
    <property type="entry name" value="ALDOSE-1-EPIMERASE"/>
    <property type="match status" value="1"/>
</dbReference>
<comment type="caution">
    <text evidence="6">The sequence shown here is derived from an EMBL/GenBank/DDBJ whole genome shotgun (WGS) entry which is preliminary data.</text>
</comment>
<evidence type="ECO:0000313" key="6">
    <source>
        <dbReference type="EMBL" id="MTW34560.1"/>
    </source>
</evidence>
<evidence type="ECO:0000256" key="4">
    <source>
        <dbReference type="ARBA" id="ARBA00023277"/>
    </source>
</evidence>
<reference evidence="6 7" key="1">
    <citation type="submission" date="2019-11" db="EMBL/GenBank/DDBJ databases">
        <title>Type strains purchased from KCTC, JCM and DSMZ.</title>
        <authorList>
            <person name="Lu H."/>
        </authorList>
    </citation>
    <scope>NUCLEOTIDE SEQUENCE [LARGE SCALE GENOMIC DNA]</scope>
    <source>
        <strain evidence="6 7">DSM 103461</strain>
    </source>
</reference>
<keyword evidence="7" id="KW-1185">Reference proteome</keyword>
<dbReference type="SUPFAM" id="SSF74650">
    <property type="entry name" value="Galactose mutarotase-like"/>
    <property type="match status" value="1"/>
</dbReference>